<organism evidence="2 3">
    <name type="scientific">Vigna unguiculata</name>
    <name type="common">Cowpea</name>
    <dbReference type="NCBI Taxonomy" id="3917"/>
    <lineage>
        <taxon>Eukaryota</taxon>
        <taxon>Viridiplantae</taxon>
        <taxon>Streptophyta</taxon>
        <taxon>Embryophyta</taxon>
        <taxon>Tracheophyta</taxon>
        <taxon>Spermatophyta</taxon>
        <taxon>Magnoliopsida</taxon>
        <taxon>eudicotyledons</taxon>
        <taxon>Gunneridae</taxon>
        <taxon>Pentapetalae</taxon>
        <taxon>rosids</taxon>
        <taxon>fabids</taxon>
        <taxon>Fabales</taxon>
        <taxon>Fabaceae</taxon>
        <taxon>Papilionoideae</taxon>
        <taxon>50 kb inversion clade</taxon>
        <taxon>NPAAA clade</taxon>
        <taxon>indigoferoid/millettioid clade</taxon>
        <taxon>Phaseoleae</taxon>
        <taxon>Vigna</taxon>
    </lineage>
</organism>
<name>A0A4D6NKI5_VIGUN</name>
<evidence type="ECO:0008006" key="4">
    <source>
        <dbReference type="Google" id="ProtNLM"/>
    </source>
</evidence>
<evidence type="ECO:0000313" key="2">
    <source>
        <dbReference type="EMBL" id="QCE12705.1"/>
    </source>
</evidence>
<feature type="chain" id="PRO_5020040485" description="Rapid ALkalinization Factor" evidence="1">
    <location>
        <begin position="23"/>
        <end position="112"/>
    </location>
</feature>
<dbReference type="AlphaFoldDB" id="A0A4D6NKI5"/>
<keyword evidence="1" id="KW-0732">Signal</keyword>
<evidence type="ECO:0000256" key="1">
    <source>
        <dbReference type="SAM" id="SignalP"/>
    </source>
</evidence>
<dbReference type="EMBL" id="CP039354">
    <property type="protein sequence ID" value="QCE12705.1"/>
    <property type="molecule type" value="Genomic_DNA"/>
</dbReference>
<protein>
    <recommendedName>
        <fullName evidence="4">Rapid ALkalinization Factor</fullName>
    </recommendedName>
</protein>
<proteinExistence type="predicted"/>
<evidence type="ECO:0000313" key="3">
    <source>
        <dbReference type="Proteomes" id="UP000501690"/>
    </source>
</evidence>
<keyword evidence="3" id="KW-1185">Reference proteome</keyword>
<accession>A0A4D6NKI5</accession>
<gene>
    <name evidence="2" type="ORF">DEO72_LG10g3954</name>
</gene>
<sequence length="112" mass="12491">MKRANISGVMWLVIILVQACLSISDPAKTNDTTHVCDGSLQECLNARYLDSEFPTIAGSHIARMLGQINSKTFITGNREAICHIRGKRYIDCFPDKSGRPKEPCKGEYKRSC</sequence>
<feature type="signal peptide" evidence="1">
    <location>
        <begin position="1"/>
        <end position="22"/>
    </location>
</feature>
<reference evidence="2 3" key="1">
    <citation type="submission" date="2019-04" db="EMBL/GenBank/DDBJ databases">
        <title>An improved genome assembly and genetic linkage map for asparagus bean, Vigna unguiculata ssp. sesquipedialis.</title>
        <authorList>
            <person name="Xia Q."/>
            <person name="Zhang R."/>
            <person name="Dong Y."/>
        </authorList>
    </citation>
    <scope>NUCLEOTIDE SEQUENCE [LARGE SCALE GENOMIC DNA]</scope>
    <source>
        <tissue evidence="2">Leaf</tissue>
    </source>
</reference>
<dbReference type="Proteomes" id="UP000501690">
    <property type="component" value="Linkage Group LG10"/>
</dbReference>
<dbReference type="PROSITE" id="PS51257">
    <property type="entry name" value="PROKAR_LIPOPROTEIN"/>
    <property type="match status" value="1"/>
</dbReference>